<feature type="transmembrane region" description="Helical" evidence="1">
    <location>
        <begin position="95"/>
        <end position="115"/>
    </location>
</feature>
<feature type="transmembrane region" description="Helical" evidence="1">
    <location>
        <begin position="53"/>
        <end position="75"/>
    </location>
</feature>
<dbReference type="InterPro" id="IPR026272">
    <property type="entry name" value="SdpI"/>
</dbReference>
<dbReference type="InterPro" id="IPR012867">
    <property type="entry name" value="DUF1648"/>
</dbReference>
<dbReference type="GO" id="GO:0009636">
    <property type="term" value="P:response to toxic substance"/>
    <property type="evidence" value="ECO:0007669"/>
    <property type="project" value="TreeGrafter"/>
</dbReference>
<keyword evidence="1" id="KW-0812">Transmembrane</keyword>
<protein>
    <submittedName>
        <fullName evidence="3">SdpI family protein</fullName>
    </submittedName>
</protein>
<dbReference type="EMBL" id="CP086239">
    <property type="protein sequence ID" value="WAG61086.1"/>
    <property type="molecule type" value="Genomic_DNA"/>
</dbReference>
<accession>A0AA47EL94</accession>
<dbReference type="PANTHER" id="PTHR37810:SF5">
    <property type="entry name" value="IMMUNITY PROTEIN SDPI"/>
    <property type="match status" value="1"/>
</dbReference>
<evidence type="ECO:0000313" key="3">
    <source>
        <dbReference type="EMBL" id="WAG61086.1"/>
    </source>
</evidence>
<feature type="transmembrane region" description="Helical" evidence="1">
    <location>
        <begin position="191"/>
        <end position="213"/>
    </location>
</feature>
<dbReference type="Proteomes" id="UP001164733">
    <property type="component" value="Chromosome"/>
</dbReference>
<dbReference type="Pfam" id="PF13630">
    <property type="entry name" value="SdpI"/>
    <property type="match status" value="1"/>
</dbReference>
<organism evidence="3 4">
    <name type="scientific">Clostridium estertheticum</name>
    <dbReference type="NCBI Taxonomy" id="238834"/>
    <lineage>
        <taxon>Bacteria</taxon>
        <taxon>Bacillati</taxon>
        <taxon>Bacillota</taxon>
        <taxon>Clostridia</taxon>
        <taxon>Eubacteriales</taxon>
        <taxon>Clostridiaceae</taxon>
        <taxon>Clostridium</taxon>
    </lineage>
</organism>
<dbReference type="PANTHER" id="PTHR37810">
    <property type="entry name" value="IMMUNITY PROTEIN SDPI"/>
    <property type="match status" value="1"/>
</dbReference>
<evidence type="ECO:0000313" key="4">
    <source>
        <dbReference type="Proteomes" id="UP001164733"/>
    </source>
</evidence>
<dbReference type="InterPro" id="IPR025962">
    <property type="entry name" value="SdpI/YhfL"/>
</dbReference>
<dbReference type="PIRSF" id="PIRSF038959">
    <property type="entry name" value="SdpI"/>
    <property type="match status" value="1"/>
</dbReference>
<feature type="transmembrane region" description="Helical" evidence="1">
    <location>
        <begin position="121"/>
        <end position="139"/>
    </location>
</feature>
<gene>
    <name evidence="3" type="ORF">LL038_02195</name>
</gene>
<dbReference type="Pfam" id="PF07853">
    <property type="entry name" value="DUF1648"/>
    <property type="match status" value="1"/>
</dbReference>
<evidence type="ECO:0000259" key="2">
    <source>
        <dbReference type="Pfam" id="PF07853"/>
    </source>
</evidence>
<evidence type="ECO:0000256" key="1">
    <source>
        <dbReference type="SAM" id="Phobius"/>
    </source>
</evidence>
<name>A0AA47EL94_9CLOT</name>
<reference evidence="3" key="1">
    <citation type="submission" date="2021-11" db="EMBL/GenBank/DDBJ databases">
        <title>Clostridia strains as spoilage organisms.</title>
        <authorList>
            <person name="Wambui J."/>
            <person name="Stevens M.J.A."/>
            <person name="Stephan R."/>
        </authorList>
    </citation>
    <scope>NUCLEOTIDE SEQUENCE</scope>
    <source>
        <strain evidence="3">CF009</strain>
    </source>
</reference>
<proteinExistence type="predicted"/>
<feature type="transmembrane region" description="Helical" evidence="1">
    <location>
        <begin position="12"/>
        <end position="33"/>
    </location>
</feature>
<sequence length="221" mass="25209">MKKISNVLKKDKGILILIFLGFALGVYFYPLLPNRVPIHWNFKGQVDGYGGEFFGAFGLAFINLAMYLLFIALPYIDPKGKNYESFQSTYQYLKYLLIIFFLGIEVTTLLIGTGVAINITIFIQIMISLLFILLGNVMGRFKFNYFVGIKTPWTLANEEVWRKTHRMAAPIWVIGGILNILLTVTKVNFNWLGFVIIVAAISIAPTVYSYIIYHKIVNENK</sequence>
<keyword evidence="1" id="KW-0472">Membrane</keyword>
<dbReference type="RefSeq" id="WP_216125599.1">
    <property type="nucleotide sequence ID" value="NZ_CP086239.1"/>
</dbReference>
<keyword evidence="1" id="KW-1133">Transmembrane helix</keyword>
<feature type="transmembrane region" description="Helical" evidence="1">
    <location>
        <begin position="167"/>
        <end position="185"/>
    </location>
</feature>
<feature type="domain" description="DUF1648" evidence="2">
    <location>
        <begin position="16"/>
        <end position="63"/>
    </location>
</feature>
<dbReference type="AlphaFoldDB" id="A0AA47EL94"/>